<dbReference type="Proteomes" id="UP000234781">
    <property type="component" value="Chromosome"/>
</dbReference>
<feature type="domain" description="SLBB" evidence="16">
    <location>
        <begin position="263"/>
        <end position="361"/>
    </location>
</feature>
<evidence type="ECO:0000256" key="3">
    <source>
        <dbReference type="ARBA" id="ARBA00022448"/>
    </source>
</evidence>
<dbReference type="Gene3D" id="3.30.1950.10">
    <property type="entry name" value="wza like domain"/>
    <property type="match status" value="1"/>
</dbReference>
<keyword evidence="14" id="KW-0449">Lipoprotein</keyword>
<evidence type="ECO:0000259" key="15">
    <source>
        <dbReference type="Pfam" id="PF02563"/>
    </source>
</evidence>
<protein>
    <submittedName>
        <fullName evidence="17">Polysaccharide biosynthesis/export family protein</fullName>
    </submittedName>
</protein>
<dbReference type="GO" id="GO:0046930">
    <property type="term" value="C:pore complex"/>
    <property type="evidence" value="ECO:0007669"/>
    <property type="project" value="UniProtKB-KW"/>
</dbReference>
<evidence type="ECO:0000256" key="9">
    <source>
        <dbReference type="ARBA" id="ARBA00023065"/>
    </source>
</evidence>
<dbReference type="Pfam" id="PF22461">
    <property type="entry name" value="SLBB_2"/>
    <property type="match status" value="1"/>
</dbReference>
<gene>
    <name evidence="17" type="ORF">CYJ98_008540</name>
</gene>
<keyword evidence="5" id="KW-0762">Sugar transport</keyword>
<evidence type="ECO:0000259" key="16">
    <source>
        <dbReference type="Pfam" id="PF22461"/>
    </source>
</evidence>
<dbReference type="GO" id="GO:0015159">
    <property type="term" value="F:polysaccharide transmembrane transporter activity"/>
    <property type="evidence" value="ECO:0007669"/>
    <property type="project" value="InterPro"/>
</dbReference>
<evidence type="ECO:0000256" key="14">
    <source>
        <dbReference type="ARBA" id="ARBA00023288"/>
    </source>
</evidence>
<keyword evidence="4" id="KW-1134">Transmembrane beta strand</keyword>
<accession>A0A9X7F4U5</accession>
<dbReference type="GO" id="GO:0009279">
    <property type="term" value="C:cell outer membrane"/>
    <property type="evidence" value="ECO:0007669"/>
    <property type="project" value="UniProtKB-SubCell"/>
</dbReference>
<dbReference type="Gene3D" id="3.10.560.10">
    <property type="entry name" value="Outer membrane lipoprotein wza domain like"/>
    <property type="match status" value="2"/>
</dbReference>
<dbReference type="PANTHER" id="PTHR33619:SF3">
    <property type="entry name" value="POLYSACCHARIDE EXPORT PROTEIN GFCE-RELATED"/>
    <property type="match status" value="1"/>
</dbReference>
<reference evidence="18" key="1">
    <citation type="submission" date="2017-12" db="EMBL/GenBank/DDBJ databases">
        <title>Phylogenetic diversity of female urinary microbiome.</title>
        <authorList>
            <person name="Thomas-White K."/>
            <person name="Wolfe A.J."/>
        </authorList>
    </citation>
    <scope>NUCLEOTIDE SEQUENCE [LARGE SCALE GENOMIC DNA]</scope>
    <source>
        <strain evidence="18">UMB0023</strain>
    </source>
</reference>
<keyword evidence="6" id="KW-0812">Transmembrane</keyword>
<evidence type="ECO:0000256" key="2">
    <source>
        <dbReference type="ARBA" id="ARBA00009450"/>
    </source>
</evidence>
<organism evidence="17 18">
    <name type="scientific">Neisseria perflava</name>
    <dbReference type="NCBI Taxonomy" id="33053"/>
    <lineage>
        <taxon>Bacteria</taxon>
        <taxon>Pseudomonadati</taxon>
        <taxon>Pseudomonadota</taxon>
        <taxon>Betaproteobacteria</taxon>
        <taxon>Neisseriales</taxon>
        <taxon>Neisseriaceae</taxon>
        <taxon>Neisseria</taxon>
    </lineage>
</organism>
<evidence type="ECO:0000313" key="18">
    <source>
        <dbReference type="Proteomes" id="UP000234781"/>
    </source>
</evidence>
<dbReference type="InterPro" id="IPR003715">
    <property type="entry name" value="Poly_export_N"/>
</dbReference>
<dbReference type="GO" id="GO:0006811">
    <property type="term" value="P:monoatomic ion transport"/>
    <property type="evidence" value="ECO:0007669"/>
    <property type="project" value="UniProtKB-KW"/>
</dbReference>
<keyword evidence="11" id="KW-0472">Membrane</keyword>
<evidence type="ECO:0000256" key="11">
    <source>
        <dbReference type="ARBA" id="ARBA00023136"/>
    </source>
</evidence>
<evidence type="ECO:0000313" key="17">
    <source>
        <dbReference type="EMBL" id="WOS97610.1"/>
    </source>
</evidence>
<reference evidence="17 18" key="2">
    <citation type="submission" date="2023-10" db="EMBL/GenBank/DDBJ databases">
        <authorList>
            <person name="Choi B."/>
        </authorList>
    </citation>
    <scope>NUCLEOTIDE SEQUENCE [LARGE SCALE GENOMIC DNA]</scope>
    <source>
        <strain evidence="17 18">UMB0023</strain>
    </source>
</reference>
<evidence type="ECO:0000256" key="8">
    <source>
        <dbReference type="ARBA" id="ARBA00023047"/>
    </source>
</evidence>
<feature type="domain" description="Polysaccharide export protein N-terminal" evidence="15">
    <location>
        <begin position="86"/>
        <end position="172"/>
    </location>
</feature>
<dbReference type="RefSeq" id="WP_101755748.1">
    <property type="nucleotide sequence ID" value="NZ_CP136962.1"/>
</dbReference>
<evidence type="ECO:0000256" key="13">
    <source>
        <dbReference type="ARBA" id="ARBA00023237"/>
    </source>
</evidence>
<dbReference type="InterPro" id="IPR054765">
    <property type="entry name" value="SLBB_dom"/>
</dbReference>
<dbReference type="EMBL" id="CP136962">
    <property type="protein sequence ID" value="WOS97610.1"/>
    <property type="molecule type" value="Genomic_DNA"/>
</dbReference>
<keyword evidence="8" id="KW-0625">Polysaccharide transport</keyword>
<dbReference type="InterPro" id="IPR049712">
    <property type="entry name" value="Poly_export"/>
</dbReference>
<keyword evidence="18" id="KW-1185">Reference proteome</keyword>
<evidence type="ECO:0000256" key="4">
    <source>
        <dbReference type="ARBA" id="ARBA00022452"/>
    </source>
</evidence>
<dbReference type="GO" id="GO:0015288">
    <property type="term" value="F:porin activity"/>
    <property type="evidence" value="ECO:0007669"/>
    <property type="project" value="UniProtKB-KW"/>
</dbReference>
<evidence type="ECO:0000256" key="6">
    <source>
        <dbReference type="ARBA" id="ARBA00022692"/>
    </source>
</evidence>
<evidence type="ECO:0000256" key="10">
    <source>
        <dbReference type="ARBA" id="ARBA00023114"/>
    </source>
</evidence>
<keyword evidence="13" id="KW-0998">Cell outer membrane</keyword>
<evidence type="ECO:0000256" key="5">
    <source>
        <dbReference type="ARBA" id="ARBA00022597"/>
    </source>
</evidence>
<dbReference type="AlphaFoldDB" id="A0A9X7F4U5"/>
<keyword evidence="3" id="KW-0813">Transport</keyword>
<keyword evidence="10" id="KW-0626">Porin</keyword>
<sequence length="392" mass="41604">MLKAECLTRRGMLLLCVSLLAACSSLPSSGPSTRNVVALGQQSATAEVPEVELIDVNGAVAQSLYQAQVNQSFAQLGDGTSSIGAINIGDVLDITIWEAPPAVLFGGALSSTGSGNAQQTKLPEQMVSSSGTISVPFIGDVSVLGKTPVQVQNIIKGRLKKMANQPQVMVRMVQNNAANVSVIRAGNSVRMPLTAAGERVLDAVAAVGGSTANVQDTNVQLTRGNVVRTIALEDLVAHPRQNILLRRGDVVTMITNPSTFTSMGAVGHTQQIGFSVKGLSLAEAVGRMGGLQDYSADARGVFVFRYAPLSELPPEKQSKWVEKGYGDRAEIPVVYRLNLADANSMFWMQRFPVKDKDVVYVSNAPMAEVRKFLSFVFSPVVSGANSINNLVN</sequence>
<evidence type="ECO:0000256" key="7">
    <source>
        <dbReference type="ARBA" id="ARBA00022729"/>
    </source>
</evidence>
<dbReference type="PROSITE" id="PS51257">
    <property type="entry name" value="PROKAR_LIPOPROTEIN"/>
    <property type="match status" value="1"/>
</dbReference>
<evidence type="ECO:0000256" key="12">
    <source>
        <dbReference type="ARBA" id="ARBA00023139"/>
    </source>
</evidence>
<dbReference type="PANTHER" id="PTHR33619">
    <property type="entry name" value="POLYSACCHARIDE EXPORT PROTEIN GFCE-RELATED"/>
    <property type="match status" value="1"/>
</dbReference>
<comment type="similarity">
    <text evidence="2">Belongs to the BexD/CtrA/VexA family.</text>
</comment>
<evidence type="ECO:0000256" key="1">
    <source>
        <dbReference type="ARBA" id="ARBA00004571"/>
    </source>
</evidence>
<proteinExistence type="inferred from homology"/>
<name>A0A9X7F4U5_NEIPE</name>
<comment type="subcellular location">
    <subcellularLocation>
        <location evidence="1">Cell outer membrane</location>
        <topology evidence="1">Multi-pass membrane protein</topology>
    </subcellularLocation>
</comment>
<keyword evidence="9" id="KW-0406">Ion transport</keyword>
<dbReference type="Pfam" id="PF02563">
    <property type="entry name" value="Poly_export"/>
    <property type="match status" value="1"/>
</dbReference>
<keyword evidence="7" id="KW-0732">Signal</keyword>
<keyword evidence="12" id="KW-0564">Palmitate</keyword>